<dbReference type="Proteomes" id="UP001317705">
    <property type="component" value="Chromosome"/>
</dbReference>
<accession>A0ABM8EK34</accession>
<dbReference type="InterPro" id="IPR008517">
    <property type="entry name" value="GNA1162-like"/>
</dbReference>
<keyword evidence="1" id="KW-0812">Transmembrane</keyword>
<proteinExistence type="predicted"/>
<evidence type="ECO:0000313" key="2">
    <source>
        <dbReference type="EMBL" id="BDV42817.1"/>
    </source>
</evidence>
<dbReference type="RefSeq" id="WP_282003501.1">
    <property type="nucleotide sequence ID" value="NZ_AP027151.1"/>
</dbReference>
<dbReference type="Gene3D" id="3.40.50.10610">
    <property type="entry name" value="ABC-type transport auxiliary lipoprotein component"/>
    <property type="match status" value="1"/>
</dbReference>
<feature type="transmembrane region" description="Helical" evidence="1">
    <location>
        <begin position="12"/>
        <end position="30"/>
    </location>
</feature>
<keyword evidence="1" id="KW-1133">Transmembrane helix</keyword>
<evidence type="ECO:0000256" key="1">
    <source>
        <dbReference type="SAM" id="Phobius"/>
    </source>
</evidence>
<reference evidence="2 3" key="1">
    <citation type="submission" date="2022-12" db="EMBL/GenBank/DDBJ databases">
        <title>Polyphasic characterization of Geotalea uranireducens NIT-SL11 newly isolated from a complex of sewage sludge and microbially reduced graphene oxide.</title>
        <authorList>
            <person name="Xie L."/>
            <person name="Yoshida N."/>
            <person name="Meng L."/>
        </authorList>
    </citation>
    <scope>NUCLEOTIDE SEQUENCE [LARGE SCALE GENOMIC DNA]</scope>
    <source>
        <strain evidence="2 3">NIT-SL11</strain>
    </source>
</reference>
<keyword evidence="3" id="KW-1185">Reference proteome</keyword>
<sequence>MGAASNTRRRGRAAWLTMLLPVAVAVYWLAGCAGEQVYHDPNMDFGAVKTVAVMPFSNLTRDNLAGERVRDVFSTALLASGGFYVVPAGEVGRGISRAGIATPTTPSPEDVVKLAKMIGADAVITGVVKEYGETRSGTVTANIISVSAEMIEGQTGRIVWSASSTKGGVGFTDRLFGGGGEPMNVVTEEAVNDLLDKLFL</sequence>
<dbReference type="Pfam" id="PF05643">
    <property type="entry name" value="GNA1162-like"/>
    <property type="match status" value="1"/>
</dbReference>
<gene>
    <name evidence="2" type="ORF">GURASL_17400</name>
</gene>
<dbReference type="EMBL" id="AP027151">
    <property type="protein sequence ID" value="BDV42817.1"/>
    <property type="molecule type" value="Genomic_DNA"/>
</dbReference>
<evidence type="ECO:0000313" key="3">
    <source>
        <dbReference type="Proteomes" id="UP001317705"/>
    </source>
</evidence>
<name>A0ABM8EK34_9BACT</name>
<organism evidence="2 3">
    <name type="scientific">Geotalea uraniireducens</name>
    <dbReference type="NCBI Taxonomy" id="351604"/>
    <lineage>
        <taxon>Bacteria</taxon>
        <taxon>Pseudomonadati</taxon>
        <taxon>Thermodesulfobacteriota</taxon>
        <taxon>Desulfuromonadia</taxon>
        <taxon>Geobacterales</taxon>
        <taxon>Geobacteraceae</taxon>
        <taxon>Geotalea</taxon>
    </lineage>
</organism>
<protein>
    <submittedName>
        <fullName evidence="2">Lipoprotein</fullName>
    </submittedName>
</protein>
<keyword evidence="2" id="KW-0449">Lipoprotein</keyword>
<keyword evidence="1" id="KW-0472">Membrane</keyword>